<evidence type="ECO:0000313" key="2">
    <source>
        <dbReference type="EMBL" id="GLW91194.1"/>
    </source>
</evidence>
<name>A0A9W6QMG2_9PSEU</name>
<dbReference type="EMBL" id="BSSD01000002">
    <property type="protein sequence ID" value="GLW91194.1"/>
    <property type="molecule type" value="Genomic_DNA"/>
</dbReference>
<keyword evidence="1" id="KW-0812">Transmembrane</keyword>
<organism evidence="2 3">
    <name type="scientific">Actinokineospora globicatena</name>
    <dbReference type="NCBI Taxonomy" id="103729"/>
    <lineage>
        <taxon>Bacteria</taxon>
        <taxon>Bacillati</taxon>
        <taxon>Actinomycetota</taxon>
        <taxon>Actinomycetes</taxon>
        <taxon>Pseudonocardiales</taxon>
        <taxon>Pseudonocardiaceae</taxon>
        <taxon>Actinokineospora</taxon>
    </lineage>
</organism>
<dbReference type="AlphaFoldDB" id="A0A9W6QMG2"/>
<accession>A0A9W6QMG2</accession>
<reference evidence="2" key="1">
    <citation type="submission" date="2023-02" db="EMBL/GenBank/DDBJ databases">
        <title>Actinokineospora globicatena NBRC 15670.</title>
        <authorList>
            <person name="Ichikawa N."/>
            <person name="Sato H."/>
            <person name="Tonouchi N."/>
        </authorList>
    </citation>
    <scope>NUCLEOTIDE SEQUENCE</scope>
    <source>
        <strain evidence="2">NBRC 15670</strain>
    </source>
</reference>
<keyword evidence="1" id="KW-1133">Transmembrane helix</keyword>
<dbReference type="RefSeq" id="WP_285609751.1">
    <property type="nucleotide sequence ID" value="NZ_BSSD01000002.1"/>
</dbReference>
<comment type="caution">
    <text evidence="2">The sequence shown here is derived from an EMBL/GenBank/DDBJ whole genome shotgun (WGS) entry which is preliminary data.</text>
</comment>
<dbReference type="Proteomes" id="UP001165042">
    <property type="component" value="Unassembled WGS sequence"/>
</dbReference>
<keyword evidence="1" id="KW-0472">Membrane</keyword>
<keyword evidence="3" id="KW-1185">Reference proteome</keyword>
<evidence type="ECO:0000256" key="1">
    <source>
        <dbReference type="SAM" id="Phobius"/>
    </source>
</evidence>
<protein>
    <submittedName>
        <fullName evidence="2">Uncharacterized protein</fullName>
    </submittedName>
</protein>
<sequence>MGWNTEQIAWIAGATAVVALLLVGGARIAATVKLRRHQSLIAQALEHMCALASAPDTKPRLRGLGRDVVEVLLRQESAARSPGKSDDPADNQRDLALLIAADAATTTIGPTRARQPDDSVWEELTAPPSVRAHPELQEIVTRMSHSGGRLVAMGQLVVDVGARIGLPEPDAGKALDAALERARAIIAEAARLAEGGDPLAALAALTAVDIPVPESGFPGQAVADDLRTQVNALARLGIRHRAAISERTAIEVHEEWR</sequence>
<proteinExistence type="predicted"/>
<gene>
    <name evidence="2" type="ORF">Aglo03_20100</name>
</gene>
<feature type="transmembrane region" description="Helical" evidence="1">
    <location>
        <begin position="7"/>
        <end position="30"/>
    </location>
</feature>
<evidence type="ECO:0000313" key="3">
    <source>
        <dbReference type="Proteomes" id="UP001165042"/>
    </source>
</evidence>